<proteinExistence type="predicted"/>
<protein>
    <submittedName>
        <fullName evidence="1">Uncharacterized protein</fullName>
    </submittedName>
</protein>
<dbReference type="Proteomes" id="UP000223749">
    <property type="component" value="Chromosome"/>
</dbReference>
<dbReference type="EMBL" id="CP024091">
    <property type="protein sequence ID" value="ATP56904.1"/>
    <property type="molecule type" value="Genomic_DNA"/>
</dbReference>
<evidence type="ECO:0000313" key="1">
    <source>
        <dbReference type="EMBL" id="ATP56904.1"/>
    </source>
</evidence>
<name>A0A2D1U5U4_9SPHI</name>
<dbReference type="KEGG" id="pgs:CPT03_10645"/>
<sequence>MIQLLAFKVAGHCVPFLCPRNARKQKKQPFQTAFQNLGWPHLLLSTDFMYDLTRLANLKGKMMEIDPQLSERNLAL</sequence>
<organism evidence="1 2">
    <name type="scientific">Pedobacter ginsengisoli</name>
    <dbReference type="NCBI Taxonomy" id="363852"/>
    <lineage>
        <taxon>Bacteria</taxon>
        <taxon>Pseudomonadati</taxon>
        <taxon>Bacteroidota</taxon>
        <taxon>Sphingobacteriia</taxon>
        <taxon>Sphingobacteriales</taxon>
        <taxon>Sphingobacteriaceae</taxon>
        <taxon>Pedobacter</taxon>
    </lineage>
</organism>
<gene>
    <name evidence="1" type="ORF">CPT03_10645</name>
</gene>
<dbReference type="AlphaFoldDB" id="A0A2D1U5U4"/>
<reference evidence="1 2" key="1">
    <citation type="submission" date="2017-10" db="EMBL/GenBank/DDBJ databases">
        <title>Whole genome of Pedobacter ginsengisoli T01R-27 isolated from tomato rhizosphere.</title>
        <authorList>
            <person name="Weon H.-Y."/>
            <person name="Lee S.A."/>
            <person name="Sang M.K."/>
            <person name="Song J."/>
        </authorList>
    </citation>
    <scope>NUCLEOTIDE SEQUENCE [LARGE SCALE GENOMIC DNA]</scope>
    <source>
        <strain evidence="1 2">T01R-27</strain>
    </source>
</reference>
<evidence type="ECO:0000313" key="2">
    <source>
        <dbReference type="Proteomes" id="UP000223749"/>
    </source>
</evidence>
<accession>A0A2D1U5U4</accession>
<keyword evidence="2" id="KW-1185">Reference proteome</keyword>